<keyword evidence="1" id="KW-0251">Elongation factor</keyword>
<dbReference type="EMBL" id="OANU01000123">
    <property type="protein sequence ID" value="SNX50629.1"/>
    <property type="molecule type" value="Genomic_DNA"/>
</dbReference>
<dbReference type="InterPro" id="IPR014987">
    <property type="entry name" value="UPF_YfcL"/>
</dbReference>
<keyword evidence="1" id="KW-0560">Oxidoreductase</keyword>
<protein>
    <submittedName>
        <fullName evidence="1">Elongation factor P hydroxylase</fullName>
        <ecNumber evidence="1">1.14.-.-</ecNumber>
    </submittedName>
</protein>
<dbReference type="Pfam" id="PF04315">
    <property type="entry name" value="EpmC"/>
    <property type="match status" value="1"/>
</dbReference>
<dbReference type="EC" id="1.14.-.-" evidence="1"/>
<gene>
    <name evidence="1" type="primary">epmC</name>
    <name evidence="1" type="ORF">VTH8203_04290</name>
</gene>
<reference evidence="2" key="1">
    <citation type="submission" date="2016-06" db="EMBL/GenBank/DDBJ databases">
        <authorList>
            <person name="Rodrigo-Torres L."/>
            <person name="Arahal R.D."/>
            <person name="Lucena T."/>
        </authorList>
    </citation>
    <scope>NUCLEOTIDE SEQUENCE [LARGE SCALE GENOMIC DNA]</scope>
    <source>
        <strain evidence="2">CECT8203</strain>
    </source>
</reference>
<dbReference type="Proteomes" id="UP000219336">
    <property type="component" value="Unassembled WGS sequence"/>
</dbReference>
<accession>A0A240ER32</accession>
<dbReference type="GO" id="GO:0003746">
    <property type="term" value="F:translation elongation factor activity"/>
    <property type="evidence" value="ECO:0007669"/>
    <property type="project" value="UniProtKB-KW"/>
</dbReference>
<evidence type="ECO:0000313" key="2">
    <source>
        <dbReference type="Proteomes" id="UP000219336"/>
    </source>
</evidence>
<organism evidence="1 2">
    <name type="scientific">Vibrio thalassae</name>
    <dbReference type="NCBI Taxonomy" id="1243014"/>
    <lineage>
        <taxon>Bacteria</taxon>
        <taxon>Pseudomonadati</taxon>
        <taxon>Pseudomonadota</taxon>
        <taxon>Gammaproteobacteria</taxon>
        <taxon>Vibrionales</taxon>
        <taxon>Vibrionaceae</taxon>
        <taxon>Vibrio</taxon>
    </lineage>
</organism>
<name>A0A240ER32_9VIBR</name>
<sequence length="272" mass="31190">MQHQYQDLITIFNQTFYQEYNTKLELGGDEPIYLPADDQVGHHRIIFARGFYASGLHEIAHWCVAGPERRLLEDFGYWYQPDGRTQEVQCEFEKVEIRPQAYEWILSVSAGFPFTVSCDNLSGDFEPDRVAFMRKVHNEVLTILSEGIPKRVLALSQALKQFYQTPELTRDQFVVRESKLGKTLTMIIEYEEKLLETIDSRIQDASEDELFAGGYLRGHISLSAAACEEEGVVDLNEFKTRIQASIDQAKSELSPADRIIVNDLWTELQAAI</sequence>
<dbReference type="InterPro" id="IPR007411">
    <property type="entry name" value="EpmC"/>
</dbReference>
<keyword evidence="2" id="KW-1185">Reference proteome</keyword>
<evidence type="ECO:0000313" key="1">
    <source>
        <dbReference type="EMBL" id="SNX50629.1"/>
    </source>
</evidence>
<dbReference type="Pfam" id="PF08891">
    <property type="entry name" value="YfcL"/>
    <property type="match status" value="1"/>
</dbReference>
<proteinExistence type="predicted"/>
<dbReference type="AlphaFoldDB" id="A0A240ER32"/>
<dbReference type="GO" id="GO:0016491">
    <property type="term" value="F:oxidoreductase activity"/>
    <property type="evidence" value="ECO:0007669"/>
    <property type="project" value="UniProtKB-KW"/>
</dbReference>
<keyword evidence="1" id="KW-0648">Protein biosynthesis</keyword>
<dbReference type="OrthoDB" id="5298591at2"/>